<sequence>MLPRAVPGPLWAVLKRVLLALAILVLSAVIVYLGRNGYRDSSGKPIGWLTAFYYATVTLSTTGYGDVVPVSDSARLVNTLVVTPLRVMFLLVLVGTTLEVLTERTRNVWRQDRWRSKVRDHTVVVGYGTKGSSAVQTLLKNGHSPDSIVVVDTDPARIAEANRRGLVGVVGDGSRSEVLERAEITKARHVVISAERDDTAVLATLTVRRLTRRATIVASVREAENAPLLRESGATSVVTTSDTAGQLLGVATISPKVSQVVQDLLSYGDGLELLDRPADSRDVGKEPRAVKEPVLAVIRGSRTMRYDDVAIGTIQLTDRLVVVRSVHDHRTDPVPHRDTGSGRPPTPR</sequence>
<dbReference type="PANTHER" id="PTHR43833">
    <property type="entry name" value="POTASSIUM CHANNEL PROTEIN 2-RELATED-RELATED"/>
    <property type="match status" value="1"/>
</dbReference>
<feature type="transmembrane region" description="Helical" evidence="3">
    <location>
        <begin position="76"/>
        <end position="101"/>
    </location>
</feature>
<dbReference type="Proteomes" id="UP000730482">
    <property type="component" value="Unassembled WGS sequence"/>
</dbReference>
<evidence type="ECO:0000313" key="5">
    <source>
        <dbReference type="EMBL" id="MBS2545993.1"/>
    </source>
</evidence>
<dbReference type="Gene3D" id="1.10.287.70">
    <property type="match status" value="1"/>
</dbReference>
<dbReference type="Pfam" id="PF02254">
    <property type="entry name" value="TrkA_N"/>
    <property type="match status" value="1"/>
</dbReference>
<feature type="region of interest" description="Disordered" evidence="2">
    <location>
        <begin position="327"/>
        <end position="348"/>
    </location>
</feature>
<protein>
    <submittedName>
        <fullName evidence="5">Potassium channel family protein</fullName>
    </submittedName>
</protein>
<comment type="subcellular location">
    <subcellularLocation>
        <location evidence="1">Cell membrane</location>
        <topology evidence="1">Multi-pass membrane protein</topology>
    </subcellularLocation>
</comment>
<evidence type="ECO:0000256" key="2">
    <source>
        <dbReference type="SAM" id="MobiDB-lite"/>
    </source>
</evidence>
<evidence type="ECO:0000256" key="3">
    <source>
        <dbReference type="SAM" id="Phobius"/>
    </source>
</evidence>
<keyword evidence="3" id="KW-0472">Membrane</keyword>
<proteinExistence type="predicted"/>
<keyword evidence="5" id="KW-0813">Transport</keyword>
<feature type="transmembrane region" description="Helical" evidence="3">
    <location>
        <begin position="46"/>
        <end position="64"/>
    </location>
</feature>
<name>A0ABS5KI93_9ACTN</name>
<feature type="compositionally biased region" description="Basic and acidic residues" evidence="2">
    <location>
        <begin position="327"/>
        <end position="340"/>
    </location>
</feature>
<dbReference type="InterPro" id="IPR036291">
    <property type="entry name" value="NAD(P)-bd_dom_sf"/>
</dbReference>
<gene>
    <name evidence="5" type="ORF">KGQ19_03845</name>
</gene>
<dbReference type="Gene3D" id="3.40.50.720">
    <property type="entry name" value="NAD(P)-binding Rossmann-like Domain"/>
    <property type="match status" value="1"/>
</dbReference>
<feature type="domain" description="RCK N-terminal" evidence="4">
    <location>
        <begin position="119"/>
        <end position="239"/>
    </location>
</feature>
<evidence type="ECO:0000259" key="4">
    <source>
        <dbReference type="PROSITE" id="PS51201"/>
    </source>
</evidence>
<dbReference type="SUPFAM" id="SSF51735">
    <property type="entry name" value="NAD(P)-binding Rossmann-fold domains"/>
    <property type="match status" value="1"/>
</dbReference>
<dbReference type="InterPro" id="IPR050721">
    <property type="entry name" value="Trk_Ktr_HKT_K-transport"/>
</dbReference>
<evidence type="ECO:0000256" key="1">
    <source>
        <dbReference type="ARBA" id="ARBA00004651"/>
    </source>
</evidence>
<dbReference type="RefSeq" id="WP_212007649.1">
    <property type="nucleotide sequence ID" value="NZ_JAAFYZ010000008.1"/>
</dbReference>
<dbReference type="EMBL" id="JAAFYZ010000008">
    <property type="protein sequence ID" value="MBS2545993.1"/>
    <property type="molecule type" value="Genomic_DNA"/>
</dbReference>
<keyword evidence="3" id="KW-0812">Transmembrane</keyword>
<feature type="transmembrane region" description="Helical" evidence="3">
    <location>
        <begin position="12"/>
        <end position="34"/>
    </location>
</feature>
<dbReference type="InterPro" id="IPR003148">
    <property type="entry name" value="RCK_N"/>
</dbReference>
<dbReference type="GO" id="GO:0034220">
    <property type="term" value="P:monoatomic ion transmembrane transport"/>
    <property type="evidence" value="ECO:0007669"/>
    <property type="project" value="UniProtKB-KW"/>
</dbReference>
<accession>A0ABS5KI93</accession>
<keyword evidence="3" id="KW-1133">Transmembrane helix</keyword>
<reference evidence="5 6" key="1">
    <citation type="submission" date="2020-02" db="EMBL/GenBank/DDBJ databases">
        <title>Acidophilic actinobacteria isolated from forest soil.</title>
        <authorList>
            <person name="Golinska P."/>
        </authorList>
    </citation>
    <scope>NUCLEOTIDE SEQUENCE [LARGE SCALE GENOMIC DNA]</scope>
    <source>
        <strain evidence="5 6">NL8</strain>
    </source>
</reference>
<comment type="caution">
    <text evidence="5">The sequence shown here is derived from an EMBL/GenBank/DDBJ whole genome shotgun (WGS) entry which is preliminary data.</text>
</comment>
<dbReference type="PANTHER" id="PTHR43833:SF9">
    <property type="entry name" value="POTASSIUM CHANNEL PROTEIN YUGO-RELATED"/>
    <property type="match status" value="1"/>
</dbReference>
<organism evidence="5 6">
    <name type="scientific">Catenulispora pinistramenti</name>
    <dbReference type="NCBI Taxonomy" id="2705254"/>
    <lineage>
        <taxon>Bacteria</taxon>
        <taxon>Bacillati</taxon>
        <taxon>Actinomycetota</taxon>
        <taxon>Actinomycetes</taxon>
        <taxon>Catenulisporales</taxon>
        <taxon>Catenulisporaceae</taxon>
        <taxon>Catenulispora</taxon>
    </lineage>
</organism>
<evidence type="ECO:0000313" key="6">
    <source>
        <dbReference type="Proteomes" id="UP000730482"/>
    </source>
</evidence>
<dbReference type="InterPro" id="IPR013099">
    <property type="entry name" value="K_chnl_dom"/>
</dbReference>
<dbReference type="PROSITE" id="PS51201">
    <property type="entry name" value="RCK_N"/>
    <property type="match status" value="1"/>
</dbReference>
<keyword evidence="5" id="KW-0406">Ion transport</keyword>
<dbReference type="Pfam" id="PF07885">
    <property type="entry name" value="Ion_trans_2"/>
    <property type="match status" value="1"/>
</dbReference>
<keyword evidence="6" id="KW-1185">Reference proteome</keyword>
<dbReference type="SUPFAM" id="SSF81324">
    <property type="entry name" value="Voltage-gated potassium channels"/>
    <property type="match status" value="1"/>
</dbReference>
<keyword evidence="5" id="KW-0407">Ion channel</keyword>